<dbReference type="SUPFAM" id="SSF53706">
    <property type="entry name" value="Formate dehydrogenase/DMSO reductase, domains 1-3"/>
    <property type="match status" value="1"/>
</dbReference>
<dbReference type="GO" id="GO:0016491">
    <property type="term" value="F:oxidoreductase activity"/>
    <property type="evidence" value="ECO:0007669"/>
    <property type="project" value="UniProtKB-KW"/>
</dbReference>
<dbReference type="Pfam" id="PF00384">
    <property type="entry name" value="Molybdopterin"/>
    <property type="match status" value="1"/>
</dbReference>
<organism evidence="6">
    <name type="scientific">marine sediment metagenome</name>
    <dbReference type="NCBI Taxonomy" id="412755"/>
    <lineage>
        <taxon>unclassified sequences</taxon>
        <taxon>metagenomes</taxon>
        <taxon>ecological metagenomes</taxon>
    </lineage>
</organism>
<keyword evidence="1" id="KW-0479">Metal-binding</keyword>
<accession>X1VBA9</accession>
<dbReference type="GO" id="GO:0051539">
    <property type="term" value="F:4 iron, 4 sulfur cluster binding"/>
    <property type="evidence" value="ECO:0007669"/>
    <property type="project" value="UniProtKB-KW"/>
</dbReference>
<reference evidence="6" key="1">
    <citation type="journal article" date="2014" name="Front. Microbiol.">
        <title>High frequency of phylogenetically diverse reductive dehalogenase-homologous genes in deep subseafloor sedimentary metagenomes.</title>
        <authorList>
            <person name="Kawai M."/>
            <person name="Futagami T."/>
            <person name="Toyoda A."/>
            <person name="Takaki Y."/>
            <person name="Nishi S."/>
            <person name="Hori S."/>
            <person name="Arai W."/>
            <person name="Tsubouchi T."/>
            <person name="Morono Y."/>
            <person name="Uchiyama I."/>
            <person name="Ito T."/>
            <person name="Fujiyama A."/>
            <person name="Inagaki F."/>
            <person name="Takami H."/>
        </authorList>
    </citation>
    <scope>NUCLEOTIDE SEQUENCE</scope>
    <source>
        <strain evidence="6">Expedition CK06-06</strain>
    </source>
</reference>
<keyword evidence="3" id="KW-0732">Signal</keyword>
<evidence type="ECO:0000259" key="5">
    <source>
        <dbReference type="Pfam" id="PF00384"/>
    </source>
</evidence>
<dbReference type="Gene3D" id="3.40.50.740">
    <property type="match status" value="1"/>
</dbReference>
<keyword evidence="2" id="KW-0500">Molybdenum</keyword>
<sequence>MYKKALEKEDLFLVVIDIWPNDHIAYADIVLPDAISLERTEVFTALWRNNMKVVVPMLPVVGPLYDTRDISDIYIGLAEKLG</sequence>
<dbReference type="EMBL" id="BARW01031415">
    <property type="protein sequence ID" value="GAJ03195.1"/>
    <property type="molecule type" value="Genomic_DNA"/>
</dbReference>
<keyword evidence="1" id="KW-0004">4Fe-4S</keyword>
<evidence type="ECO:0000313" key="6">
    <source>
        <dbReference type="EMBL" id="GAJ03195.1"/>
    </source>
</evidence>
<dbReference type="PANTHER" id="PTHR43742:SF9">
    <property type="entry name" value="TETRATHIONATE REDUCTASE SUBUNIT A"/>
    <property type="match status" value="1"/>
</dbReference>
<keyword evidence="1" id="KW-0408">Iron</keyword>
<keyword evidence="1" id="KW-0411">Iron-sulfur</keyword>
<comment type="caution">
    <text evidence="6">The sequence shown here is derived from an EMBL/GenBank/DDBJ whole genome shotgun (WGS) entry which is preliminary data.</text>
</comment>
<protein>
    <recommendedName>
        <fullName evidence="5">Molybdopterin oxidoreductase domain-containing protein</fullName>
    </recommendedName>
</protein>
<dbReference type="InterPro" id="IPR006656">
    <property type="entry name" value="Mopterin_OxRdtase"/>
</dbReference>
<proteinExistence type="predicted"/>
<evidence type="ECO:0000256" key="3">
    <source>
        <dbReference type="ARBA" id="ARBA00022729"/>
    </source>
</evidence>
<dbReference type="PANTHER" id="PTHR43742">
    <property type="entry name" value="TRIMETHYLAMINE-N-OXIDE REDUCTASE"/>
    <property type="match status" value="1"/>
</dbReference>
<evidence type="ECO:0000256" key="4">
    <source>
        <dbReference type="ARBA" id="ARBA00023002"/>
    </source>
</evidence>
<feature type="domain" description="Molybdopterin oxidoreductase" evidence="5">
    <location>
        <begin position="4"/>
        <end position="80"/>
    </location>
</feature>
<feature type="non-terminal residue" evidence="6">
    <location>
        <position position="82"/>
    </location>
</feature>
<evidence type="ECO:0000256" key="1">
    <source>
        <dbReference type="ARBA" id="ARBA00022485"/>
    </source>
</evidence>
<gene>
    <name evidence="6" type="ORF">S12H4_49975</name>
</gene>
<evidence type="ECO:0000256" key="2">
    <source>
        <dbReference type="ARBA" id="ARBA00022505"/>
    </source>
</evidence>
<name>X1VBA9_9ZZZZ</name>
<dbReference type="AlphaFoldDB" id="X1VBA9"/>
<dbReference type="InterPro" id="IPR050612">
    <property type="entry name" value="Prok_Mopterin_Oxidored"/>
</dbReference>
<keyword evidence="4" id="KW-0560">Oxidoreductase</keyword>